<dbReference type="SUPFAM" id="SSF53335">
    <property type="entry name" value="S-adenosyl-L-methionine-dependent methyltransferases"/>
    <property type="match status" value="1"/>
</dbReference>
<dbReference type="Gene3D" id="3.40.50.150">
    <property type="entry name" value="Vaccinia Virus protein VP39"/>
    <property type="match status" value="1"/>
</dbReference>
<comment type="caution">
    <text evidence="3">The sequence shown here is derived from an EMBL/GenBank/DDBJ whole genome shotgun (WGS) entry which is preliminary data.</text>
</comment>
<protein>
    <submittedName>
        <fullName evidence="3">Class I SAM-dependent methyltransferase</fullName>
    </submittedName>
</protein>
<evidence type="ECO:0000313" key="4">
    <source>
        <dbReference type="Proteomes" id="UP000525686"/>
    </source>
</evidence>
<sequence length="273" mass="30584">MARHRITQGGVEETVLIPLYARAVETAGPDPALRDPRAAEMVDGIEYDYRKFDGQPSLKGAVMRTVLFDLWTRDFLAEHPDGTVIEVGTGLNTRFERTDNGRASWYDLDLPAVIALRREFFEDTPRRTMIAASVTDPSWPDRVTGDGPRLISAEAVLAFLPEEDVRGVVGLLADRFPGAFLATDTSGPAIVRSQQNHDVLSRVDARMRWSCADPAEVTDWHPGTELLASHTMTSLPPRLVEGLPRAYRDMIDELAVLRLPQVEQYRMNLYRLP</sequence>
<dbReference type="PANTHER" id="PTHR43619:SF2">
    <property type="entry name" value="S-ADENOSYL-L-METHIONINE-DEPENDENT METHYLTRANSFERASES SUPERFAMILY PROTEIN"/>
    <property type="match status" value="1"/>
</dbReference>
<reference evidence="4" key="1">
    <citation type="submission" date="2020-05" db="EMBL/GenBank/DDBJ databases">
        <title>Classification of alakaliphilic streptomycetes isolated from an alkaline soil next to Lonar Crater, India and a proposal for the recognition of Streptomyces alkaliterrae sp. nov.</title>
        <authorList>
            <person name="Golinska P."/>
        </authorList>
    </citation>
    <scope>NUCLEOTIDE SEQUENCE [LARGE SCALE GENOMIC DNA]</scope>
    <source>
        <strain evidence="4">OF3</strain>
    </source>
</reference>
<evidence type="ECO:0000313" key="3">
    <source>
        <dbReference type="EMBL" id="MBB1255390.1"/>
    </source>
</evidence>
<dbReference type="PIRSF" id="PIRSF028177">
    <property type="entry name" value="Polyketide_synth_Omtfrase_TcmP"/>
    <property type="match status" value="1"/>
</dbReference>
<evidence type="ECO:0000256" key="1">
    <source>
        <dbReference type="ARBA" id="ARBA00022603"/>
    </source>
</evidence>
<dbReference type="InterPro" id="IPR007213">
    <property type="entry name" value="Ppm1/Ppm2/Tcmp"/>
</dbReference>
<organism evidence="3 4">
    <name type="scientific">Streptomyces alkaliterrae</name>
    <dbReference type="NCBI Taxonomy" id="2213162"/>
    <lineage>
        <taxon>Bacteria</taxon>
        <taxon>Bacillati</taxon>
        <taxon>Actinomycetota</taxon>
        <taxon>Actinomycetes</taxon>
        <taxon>Kitasatosporales</taxon>
        <taxon>Streptomycetaceae</taxon>
        <taxon>Streptomyces</taxon>
    </lineage>
</organism>
<gene>
    <name evidence="3" type="ORF">H3146_18805</name>
</gene>
<proteinExistence type="predicted"/>
<name>A0A7W3WNX4_9ACTN</name>
<dbReference type="AlphaFoldDB" id="A0A7W3WNX4"/>
<dbReference type="GO" id="GO:0008168">
    <property type="term" value="F:methyltransferase activity"/>
    <property type="evidence" value="ECO:0007669"/>
    <property type="project" value="UniProtKB-KW"/>
</dbReference>
<keyword evidence="1 3" id="KW-0489">Methyltransferase</keyword>
<evidence type="ECO:0000256" key="2">
    <source>
        <dbReference type="ARBA" id="ARBA00022679"/>
    </source>
</evidence>
<dbReference type="Pfam" id="PF04072">
    <property type="entry name" value="LCM"/>
    <property type="match status" value="1"/>
</dbReference>
<dbReference type="Proteomes" id="UP000525686">
    <property type="component" value="Unassembled WGS sequence"/>
</dbReference>
<dbReference type="GO" id="GO:0032259">
    <property type="term" value="P:methylation"/>
    <property type="evidence" value="ECO:0007669"/>
    <property type="project" value="UniProtKB-KW"/>
</dbReference>
<dbReference type="RefSeq" id="WP_181354952.1">
    <property type="nucleotide sequence ID" value="NZ_JABJWZ010000198.1"/>
</dbReference>
<dbReference type="InterPro" id="IPR016874">
    <property type="entry name" value="TcmP-like"/>
</dbReference>
<accession>A0A7W3WNX4</accession>
<keyword evidence="2 3" id="KW-0808">Transferase</keyword>
<dbReference type="EMBL" id="JABJWZ010000198">
    <property type="protein sequence ID" value="MBB1255390.1"/>
    <property type="molecule type" value="Genomic_DNA"/>
</dbReference>
<dbReference type="InterPro" id="IPR029063">
    <property type="entry name" value="SAM-dependent_MTases_sf"/>
</dbReference>
<dbReference type="PANTHER" id="PTHR43619">
    <property type="entry name" value="S-ADENOSYL-L-METHIONINE-DEPENDENT METHYLTRANSFERASE YKTD-RELATED"/>
    <property type="match status" value="1"/>
</dbReference>